<keyword evidence="4" id="KW-0732">Signal</keyword>
<gene>
    <name evidence="7" type="primary">LOAG_13692</name>
</gene>
<keyword evidence="6" id="KW-1185">Reference proteome</keyword>
<dbReference type="GO" id="GO:0005615">
    <property type="term" value="C:extracellular space"/>
    <property type="evidence" value="ECO:0007669"/>
    <property type="project" value="TreeGrafter"/>
</dbReference>
<dbReference type="PANTHER" id="PTHR28593">
    <property type="entry name" value="METEORIN-LIKE PROTEIN"/>
    <property type="match status" value="1"/>
</dbReference>
<name>A0A1I7W1P5_LOALO</name>
<evidence type="ECO:0000256" key="2">
    <source>
        <dbReference type="ARBA" id="ARBA00005669"/>
    </source>
</evidence>
<dbReference type="WBParaSite" id="EN70_8674">
    <property type="protein sequence ID" value="EN70_8674"/>
    <property type="gene ID" value="EN70_8674"/>
</dbReference>
<proteinExistence type="inferred from homology"/>
<dbReference type="STRING" id="7209.A0A1I7W1P5"/>
<dbReference type="Proteomes" id="UP000095285">
    <property type="component" value="Unassembled WGS sequence"/>
</dbReference>
<evidence type="ECO:0000313" key="7">
    <source>
        <dbReference type="WBParaSite" id="EN70_8674"/>
    </source>
</evidence>
<comment type="similarity">
    <text evidence="2">Belongs to the meteorin family.</text>
</comment>
<dbReference type="GO" id="GO:0005179">
    <property type="term" value="F:hormone activity"/>
    <property type="evidence" value="ECO:0007669"/>
    <property type="project" value="TreeGrafter"/>
</dbReference>
<protein>
    <submittedName>
        <fullName evidence="7">Uncharacterized protein</fullName>
    </submittedName>
</protein>
<dbReference type="InterPro" id="IPR051998">
    <property type="entry name" value="Meteorin-like"/>
</dbReference>
<evidence type="ECO:0000256" key="1">
    <source>
        <dbReference type="ARBA" id="ARBA00004613"/>
    </source>
</evidence>
<comment type="subcellular location">
    <subcellularLocation>
        <location evidence="1">Secreted</location>
    </subcellularLocation>
</comment>
<accession>A0A1I7W1P5</accession>
<organism evidence="6 7">
    <name type="scientific">Loa loa</name>
    <name type="common">Eye worm</name>
    <name type="synonym">Filaria loa</name>
    <dbReference type="NCBI Taxonomy" id="7209"/>
    <lineage>
        <taxon>Eukaryota</taxon>
        <taxon>Metazoa</taxon>
        <taxon>Ecdysozoa</taxon>
        <taxon>Nematoda</taxon>
        <taxon>Chromadorea</taxon>
        <taxon>Rhabditida</taxon>
        <taxon>Spirurina</taxon>
        <taxon>Spiruromorpha</taxon>
        <taxon>Filarioidea</taxon>
        <taxon>Onchocercidae</taxon>
        <taxon>Loa</taxon>
    </lineage>
</organism>
<dbReference type="OrthoDB" id="5845272at2759"/>
<evidence type="ECO:0000313" key="6">
    <source>
        <dbReference type="Proteomes" id="UP000095285"/>
    </source>
</evidence>
<dbReference type="InParanoid" id="A0A1I7W1P5"/>
<evidence type="ECO:0000256" key="4">
    <source>
        <dbReference type="ARBA" id="ARBA00022729"/>
    </source>
</evidence>
<evidence type="ECO:0000256" key="3">
    <source>
        <dbReference type="ARBA" id="ARBA00022525"/>
    </source>
</evidence>
<sequence length="291" mass="34009">MIHDDDNSDVWCCNRSIYHLQLFMLILYICKFNALTIDDINNEDIMNKWGHRTHCSWHSSGGIDDKIIQKVNLSCSSGYVQWNDPIGGMHVRFLMKDTNDERICLRIRFIPSYKISYYISDGNNHHLLNAMKEFQKCMNVKIDILIFIETYKMQIWKQRAAGFRYEILPETLIVNEKTQCDICSNIDIINAFCNNADFVFEGHQSNANDRILIDKILRKPLHHHQIVERKSNESILKAPITGCLYKKNEISHRIYIAKMEFDTVHIICSPTISHYAQIAHEQSENAPCQLL</sequence>
<dbReference type="PANTHER" id="PTHR28593:SF3">
    <property type="entry name" value="METEORIN-LIKE PROTEIN"/>
    <property type="match status" value="1"/>
</dbReference>
<dbReference type="AlphaFoldDB" id="A0A1I7W1P5"/>
<reference evidence="6" key="1">
    <citation type="submission" date="2012-04" db="EMBL/GenBank/DDBJ databases">
        <title>The Genome Sequence of Loa loa.</title>
        <authorList>
            <consortium name="The Broad Institute Genome Sequencing Platform"/>
            <consortium name="Broad Institute Genome Sequencing Center for Infectious Disease"/>
            <person name="Nutman T.B."/>
            <person name="Fink D.L."/>
            <person name="Russ C."/>
            <person name="Young S."/>
            <person name="Zeng Q."/>
            <person name="Gargeya S."/>
            <person name="Alvarado L."/>
            <person name="Berlin A."/>
            <person name="Chapman S.B."/>
            <person name="Chen Z."/>
            <person name="Freedman E."/>
            <person name="Gellesch M."/>
            <person name="Goldberg J."/>
            <person name="Griggs A."/>
            <person name="Gujja S."/>
            <person name="Heilman E.R."/>
            <person name="Heiman D."/>
            <person name="Howarth C."/>
            <person name="Mehta T."/>
            <person name="Neiman D."/>
            <person name="Pearson M."/>
            <person name="Roberts A."/>
            <person name="Saif S."/>
            <person name="Shea T."/>
            <person name="Shenoy N."/>
            <person name="Sisk P."/>
            <person name="Stolte C."/>
            <person name="Sykes S."/>
            <person name="White J."/>
            <person name="Yandava C."/>
            <person name="Haas B."/>
            <person name="Henn M.R."/>
            <person name="Nusbaum C."/>
            <person name="Birren B."/>
        </authorList>
    </citation>
    <scope>NUCLEOTIDE SEQUENCE [LARGE SCALE GENOMIC DNA]</scope>
</reference>
<reference evidence="7" key="2">
    <citation type="submission" date="2016-11" db="UniProtKB">
        <authorList>
            <consortium name="WormBaseParasite"/>
        </authorList>
    </citation>
    <scope>IDENTIFICATION</scope>
</reference>
<evidence type="ECO:0000256" key="5">
    <source>
        <dbReference type="ARBA" id="ARBA00023157"/>
    </source>
</evidence>
<keyword evidence="5" id="KW-1015">Disulfide bond</keyword>
<keyword evidence="3" id="KW-0964">Secreted</keyword>